<evidence type="ECO:0000256" key="10">
    <source>
        <dbReference type="ARBA" id="ARBA00022771"/>
    </source>
</evidence>
<evidence type="ECO:0000256" key="2">
    <source>
        <dbReference type="ARBA" id="ARBA00001947"/>
    </source>
</evidence>
<keyword evidence="13" id="KW-0238">DNA-binding</keyword>
<evidence type="ECO:0000256" key="20">
    <source>
        <dbReference type="PROSITE-ProRule" id="PRU00391"/>
    </source>
</evidence>
<keyword evidence="15 24" id="KW-0456">Lyase</keyword>
<dbReference type="InterPro" id="IPR035937">
    <property type="entry name" value="FPG_N"/>
</dbReference>
<dbReference type="EC" id="3.2.2.23" evidence="5"/>
<dbReference type="InterPro" id="IPR015886">
    <property type="entry name" value="H2TH_FPG"/>
</dbReference>
<keyword evidence="10 20" id="KW-0863">Zinc-finger</keyword>
<dbReference type="InterPro" id="IPR010979">
    <property type="entry name" value="Ribosomal_uS13-like_H2TH"/>
</dbReference>
<dbReference type="Gene3D" id="3.20.190.10">
    <property type="entry name" value="MutM-like, N-terminal"/>
    <property type="match status" value="1"/>
</dbReference>
<dbReference type="SMART" id="SM00898">
    <property type="entry name" value="Fapy_DNA_glyco"/>
    <property type="match status" value="1"/>
</dbReference>
<evidence type="ECO:0000256" key="18">
    <source>
        <dbReference type="ARBA" id="ARBA00030638"/>
    </source>
</evidence>
<evidence type="ECO:0000256" key="1">
    <source>
        <dbReference type="ARBA" id="ARBA00001668"/>
    </source>
</evidence>
<comment type="catalytic activity">
    <reaction evidence="19">
        <text>2'-deoxyribonucleotide-(2'-deoxyribose 5'-phosphate)-2'-deoxyribonucleotide-DNA = a 3'-end 2'-deoxyribonucleotide-(2,3-dehydro-2,3-deoxyribose 5'-phosphate)-DNA + a 5'-end 5'-phospho-2'-deoxyribonucleoside-DNA + H(+)</text>
        <dbReference type="Rhea" id="RHEA:66592"/>
        <dbReference type="Rhea" id="RHEA-COMP:13180"/>
        <dbReference type="Rhea" id="RHEA-COMP:16897"/>
        <dbReference type="Rhea" id="RHEA-COMP:17067"/>
        <dbReference type="ChEBI" id="CHEBI:15378"/>
        <dbReference type="ChEBI" id="CHEBI:136412"/>
        <dbReference type="ChEBI" id="CHEBI:157695"/>
        <dbReference type="ChEBI" id="CHEBI:167181"/>
        <dbReference type="EC" id="4.2.99.18"/>
    </reaction>
</comment>
<proteinExistence type="inferred from homology"/>
<comment type="caution">
    <text evidence="24">The sequence shown here is derived from an EMBL/GenBank/DDBJ whole genome shotgun (WGS) entry which is preliminary data.</text>
</comment>
<evidence type="ECO:0000256" key="5">
    <source>
        <dbReference type="ARBA" id="ARBA00012024"/>
    </source>
</evidence>
<keyword evidence="25" id="KW-1185">Reference proteome</keyword>
<keyword evidence="16" id="KW-0511">Multifunctional enzyme</keyword>
<feature type="domain" description="Formamidopyrimidine-DNA glycosylase catalytic" evidence="23">
    <location>
        <begin position="2"/>
        <end position="112"/>
    </location>
</feature>
<evidence type="ECO:0000256" key="12">
    <source>
        <dbReference type="ARBA" id="ARBA00022833"/>
    </source>
</evidence>
<dbReference type="InterPro" id="IPR020629">
    <property type="entry name" value="FPG_Glyclase"/>
</dbReference>
<keyword evidence="17 24" id="KW-0326">Glycosidase</keyword>
<dbReference type="NCBIfam" id="NF002211">
    <property type="entry name" value="PRK01103.1"/>
    <property type="match status" value="1"/>
</dbReference>
<evidence type="ECO:0000256" key="6">
    <source>
        <dbReference type="ARBA" id="ARBA00012720"/>
    </source>
</evidence>
<name>A0ABU5HER0_9BACT</name>
<evidence type="ECO:0000256" key="16">
    <source>
        <dbReference type="ARBA" id="ARBA00023268"/>
    </source>
</evidence>
<accession>A0ABU5HER0</accession>
<dbReference type="GO" id="GO:0008534">
    <property type="term" value="F:oxidized purine nucleobase lesion DNA N-glycosylase activity"/>
    <property type="evidence" value="ECO:0007669"/>
    <property type="project" value="UniProtKB-EC"/>
</dbReference>
<dbReference type="Pfam" id="PF06831">
    <property type="entry name" value="H2TH"/>
    <property type="match status" value="1"/>
</dbReference>
<dbReference type="SMART" id="SM01232">
    <property type="entry name" value="H2TH"/>
    <property type="match status" value="1"/>
</dbReference>
<comment type="similarity">
    <text evidence="3">Belongs to the FPG family.</text>
</comment>
<evidence type="ECO:0000256" key="13">
    <source>
        <dbReference type="ARBA" id="ARBA00023125"/>
    </source>
</evidence>
<dbReference type="PANTHER" id="PTHR22993:SF9">
    <property type="entry name" value="FORMAMIDOPYRIMIDINE-DNA GLYCOSYLASE"/>
    <property type="match status" value="1"/>
</dbReference>
<feature type="region of interest" description="Disordered" evidence="21">
    <location>
        <begin position="251"/>
        <end position="282"/>
    </location>
</feature>
<evidence type="ECO:0000259" key="23">
    <source>
        <dbReference type="PROSITE" id="PS51068"/>
    </source>
</evidence>
<evidence type="ECO:0000256" key="9">
    <source>
        <dbReference type="ARBA" id="ARBA00022763"/>
    </source>
</evidence>
<dbReference type="NCBIfam" id="TIGR00577">
    <property type="entry name" value="fpg"/>
    <property type="match status" value="1"/>
</dbReference>
<keyword evidence="12" id="KW-0862">Zinc</keyword>
<protein>
    <recommendedName>
        <fullName evidence="7">Formamidopyrimidine-DNA glycosylase</fullName>
        <ecNumber evidence="5">3.2.2.23</ecNumber>
        <ecNumber evidence="6">4.2.99.18</ecNumber>
    </recommendedName>
    <alternativeName>
        <fullName evidence="18">DNA-(apurinic or apyrimidinic site) lyase MutM</fullName>
    </alternativeName>
</protein>
<comment type="cofactor">
    <cofactor evidence="2">
        <name>Zn(2+)</name>
        <dbReference type="ChEBI" id="CHEBI:29105"/>
    </cofactor>
</comment>
<dbReference type="PANTHER" id="PTHR22993">
    <property type="entry name" value="FORMAMIDOPYRIMIDINE-DNA GLYCOSYLASE"/>
    <property type="match status" value="1"/>
</dbReference>
<sequence length="282" mass="31648">MPELPEVEIARRNLARWFQDHRVLRAEADATRVFRGARRAKFSELTGRVEALDRKGKYLLLTFEGGRGLLAHLGMTGKFVRRPEGHVEPYSRARFHLDDGFVIHLRDPRLFGRMEPAPAERLRQLEAVKLLGRDPLVDGLTAEQLKEEVGSSRQDIKVALMDQERIAGLGNIYAAEALFRAGIHPARKPSTLKPAEWEALTQAIHETFATALAEEQGEEPIYLEERTSENPFLVYGRAGGPCSKCGARVESFPQGGRTTHSCPKCQPKGGRVRKRSTPPPRR</sequence>
<reference evidence="24 25" key="1">
    <citation type="submission" date="2023-12" db="EMBL/GenBank/DDBJ databases">
        <title>the genome sequence of Hyalangium sp. s54d21.</title>
        <authorList>
            <person name="Zhang X."/>
        </authorList>
    </citation>
    <scope>NUCLEOTIDE SEQUENCE [LARGE SCALE GENOMIC DNA]</scope>
    <source>
        <strain evidence="25">s54d21</strain>
    </source>
</reference>
<gene>
    <name evidence="24" type="primary">mutM</name>
    <name evidence="24" type="ORF">SYV04_36535</name>
</gene>
<evidence type="ECO:0000256" key="8">
    <source>
        <dbReference type="ARBA" id="ARBA00022723"/>
    </source>
</evidence>
<feature type="domain" description="FPG-type" evidence="22">
    <location>
        <begin position="233"/>
        <end position="267"/>
    </location>
</feature>
<dbReference type="EC" id="4.2.99.18" evidence="6"/>
<evidence type="ECO:0000256" key="11">
    <source>
        <dbReference type="ARBA" id="ARBA00022801"/>
    </source>
</evidence>
<dbReference type="PROSITE" id="PS51066">
    <property type="entry name" value="ZF_FPG_2"/>
    <property type="match status" value="1"/>
</dbReference>
<comment type="subunit">
    <text evidence="4">Monomer.</text>
</comment>
<evidence type="ECO:0000256" key="7">
    <source>
        <dbReference type="ARBA" id="ARBA00016240"/>
    </source>
</evidence>
<dbReference type="SUPFAM" id="SSF46946">
    <property type="entry name" value="S13-like H2TH domain"/>
    <property type="match status" value="1"/>
</dbReference>
<dbReference type="Proteomes" id="UP001291309">
    <property type="component" value="Unassembled WGS sequence"/>
</dbReference>
<keyword evidence="11 24" id="KW-0378">Hydrolase</keyword>
<evidence type="ECO:0000256" key="17">
    <source>
        <dbReference type="ARBA" id="ARBA00023295"/>
    </source>
</evidence>
<evidence type="ECO:0000256" key="19">
    <source>
        <dbReference type="ARBA" id="ARBA00044632"/>
    </source>
</evidence>
<evidence type="ECO:0000313" key="25">
    <source>
        <dbReference type="Proteomes" id="UP001291309"/>
    </source>
</evidence>
<evidence type="ECO:0000256" key="14">
    <source>
        <dbReference type="ARBA" id="ARBA00023204"/>
    </source>
</evidence>
<keyword evidence="9" id="KW-0227">DNA damage</keyword>
<evidence type="ECO:0000259" key="22">
    <source>
        <dbReference type="PROSITE" id="PS51066"/>
    </source>
</evidence>
<keyword evidence="8" id="KW-0479">Metal-binding</keyword>
<feature type="compositionally biased region" description="Basic residues" evidence="21">
    <location>
        <begin position="270"/>
        <end position="282"/>
    </location>
</feature>
<dbReference type="CDD" id="cd08966">
    <property type="entry name" value="EcFpg-like_N"/>
    <property type="match status" value="1"/>
</dbReference>
<evidence type="ECO:0000256" key="15">
    <source>
        <dbReference type="ARBA" id="ARBA00023239"/>
    </source>
</evidence>
<organism evidence="24 25">
    <name type="scientific">Hyalangium rubrum</name>
    <dbReference type="NCBI Taxonomy" id="3103134"/>
    <lineage>
        <taxon>Bacteria</taxon>
        <taxon>Pseudomonadati</taxon>
        <taxon>Myxococcota</taxon>
        <taxon>Myxococcia</taxon>
        <taxon>Myxococcales</taxon>
        <taxon>Cystobacterineae</taxon>
        <taxon>Archangiaceae</taxon>
        <taxon>Hyalangium</taxon>
    </lineage>
</organism>
<dbReference type="EMBL" id="JAXIVS010000017">
    <property type="protein sequence ID" value="MDY7231953.1"/>
    <property type="molecule type" value="Genomic_DNA"/>
</dbReference>
<evidence type="ECO:0000256" key="3">
    <source>
        <dbReference type="ARBA" id="ARBA00009409"/>
    </source>
</evidence>
<dbReference type="InterPro" id="IPR000214">
    <property type="entry name" value="Znf_DNA_glyclase/AP_lyase"/>
</dbReference>
<evidence type="ECO:0000256" key="4">
    <source>
        <dbReference type="ARBA" id="ARBA00011245"/>
    </source>
</evidence>
<dbReference type="Pfam" id="PF01149">
    <property type="entry name" value="Fapy_DNA_glyco"/>
    <property type="match status" value="1"/>
</dbReference>
<evidence type="ECO:0000313" key="24">
    <source>
        <dbReference type="EMBL" id="MDY7231953.1"/>
    </source>
</evidence>
<dbReference type="RefSeq" id="WP_321550668.1">
    <property type="nucleotide sequence ID" value="NZ_JAXIVS010000017.1"/>
</dbReference>
<comment type="catalytic activity">
    <reaction evidence="1">
        <text>Hydrolysis of DNA containing ring-opened 7-methylguanine residues, releasing 2,6-diamino-4-hydroxy-5-(N-methyl)formamidopyrimidine.</text>
        <dbReference type="EC" id="3.2.2.23"/>
    </reaction>
</comment>
<dbReference type="SUPFAM" id="SSF81624">
    <property type="entry name" value="N-terminal domain of MutM-like DNA repair proteins"/>
    <property type="match status" value="1"/>
</dbReference>
<dbReference type="Gene3D" id="1.10.8.50">
    <property type="match status" value="1"/>
</dbReference>
<dbReference type="GO" id="GO:0140078">
    <property type="term" value="F:class I DNA-(apurinic or apyrimidinic site) endonuclease activity"/>
    <property type="evidence" value="ECO:0007669"/>
    <property type="project" value="UniProtKB-EC"/>
</dbReference>
<dbReference type="PROSITE" id="PS51068">
    <property type="entry name" value="FPG_CAT"/>
    <property type="match status" value="1"/>
</dbReference>
<keyword evidence="14" id="KW-0234">DNA repair</keyword>
<evidence type="ECO:0000256" key="21">
    <source>
        <dbReference type="SAM" id="MobiDB-lite"/>
    </source>
</evidence>
<dbReference type="InterPro" id="IPR012319">
    <property type="entry name" value="FPG_cat"/>
</dbReference>
<dbReference type="SUPFAM" id="SSF57716">
    <property type="entry name" value="Glucocorticoid receptor-like (DNA-binding domain)"/>
    <property type="match status" value="1"/>
</dbReference>